<evidence type="ECO:0000313" key="2">
    <source>
        <dbReference type="EMBL" id="MBT1541439.1"/>
    </source>
</evidence>
<keyword evidence="1" id="KW-0472">Membrane</keyword>
<comment type="caution">
    <text evidence="2">The sequence shown here is derived from an EMBL/GenBank/DDBJ whole genome shotgun (WGS) entry which is preliminary data.</text>
</comment>
<dbReference type="Proteomes" id="UP000709437">
    <property type="component" value="Unassembled WGS sequence"/>
</dbReference>
<keyword evidence="1" id="KW-0812">Transmembrane</keyword>
<dbReference type="EMBL" id="JAHEWX010000006">
    <property type="protein sequence ID" value="MBT1541439.1"/>
    <property type="molecule type" value="Genomic_DNA"/>
</dbReference>
<name>A0A9Q2W529_9MICO</name>
<proteinExistence type="predicted"/>
<evidence type="ECO:0000313" key="3">
    <source>
        <dbReference type="Proteomes" id="UP000709437"/>
    </source>
</evidence>
<dbReference type="RefSeq" id="WP_214562623.1">
    <property type="nucleotide sequence ID" value="NZ_JAHEWX010000006.1"/>
</dbReference>
<organism evidence="2 3">
    <name type="scientific">Curtobacterium flaccumfaciens pv. flaccumfaciens</name>
    <dbReference type="NCBI Taxonomy" id="138532"/>
    <lineage>
        <taxon>Bacteria</taxon>
        <taxon>Bacillati</taxon>
        <taxon>Actinomycetota</taxon>
        <taxon>Actinomycetes</taxon>
        <taxon>Micrococcales</taxon>
        <taxon>Microbacteriaceae</taxon>
        <taxon>Curtobacterium</taxon>
    </lineage>
</organism>
<keyword evidence="1" id="KW-1133">Transmembrane helix</keyword>
<evidence type="ECO:0000256" key="1">
    <source>
        <dbReference type="SAM" id="Phobius"/>
    </source>
</evidence>
<feature type="transmembrane region" description="Helical" evidence="1">
    <location>
        <begin position="36"/>
        <end position="60"/>
    </location>
</feature>
<sequence length="254" mass="26232">MSIDMNPDAAAAVRSELAAIGTRRSALQRQQRRARIGVSIVSVAAIAVTTSAAALVVAGLPGTTTTAAVGRTTTATHTGPALIDIGQAPDTAGAVIVDITCRNDVGMVRVLTVGGGASGLSCRDEGTMRVVDGRLPERGTTTFSIEASAGTRWTATLQYATAVTSDWAVNDRGQTYGVPNASGHPDLVPGRADNGRKGWVLWSEPDGGDVYESDGTTVVGQWTAGVADEVPLDQRYIDEQESVQTATPSPSAPR</sequence>
<dbReference type="AlphaFoldDB" id="A0A9Q2W529"/>
<accession>A0A9Q2W529</accession>
<reference evidence="2" key="1">
    <citation type="submission" date="2021-05" db="EMBL/GenBank/DDBJ databases">
        <title>Whole genome sequence of Curtobacterium flaccumfaciens pv. flaccumfaciens strain CFBP 3417.</title>
        <authorList>
            <person name="Osdaghi E."/>
            <person name="Taghouti G."/>
            <person name="Portier P."/>
            <person name="Fazliarab A."/>
            <person name="Taghavi S.M."/>
            <person name="Briand M."/>
            <person name="Le-Saux M."/>
            <person name="Jacques M.-A."/>
        </authorList>
    </citation>
    <scope>NUCLEOTIDE SEQUENCE</scope>
    <source>
        <strain evidence="2">CFBP 3417</strain>
    </source>
</reference>
<protein>
    <submittedName>
        <fullName evidence="2">Uncharacterized protein</fullName>
    </submittedName>
</protein>
<gene>
    <name evidence="2" type="ORF">KK103_06660</name>
</gene>